<keyword evidence="1" id="KW-0175">Coiled coil</keyword>
<evidence type="ECO:0000313" key="2">
    <source>
        <dbReference type="EMBL" id="CAF4271529.1"/>
    </source>
</evidence>
<feature type="coiled-coil region" evidence="1">
    <location>
        <begin position="1"/>
        <end position="70"/>
    </location>
</feature>
<accession>A0A820FYZ0</accession>
<gene>
    <name evidence="2" type="ORF">JBS370_LOCUS39452</name>
</gene>
<comment type="caution">
    <text evidence="2">The sequence shown here is derived from an EMBL/GenBank/DDBJ whole genome shotgun (WGS) entry which is preliminary data.</text>
</comment>
<feature type="non-terminal residue" evidence="2">
    <location>
        <position position="1"/>
    </location>
</feature>
<protein>
    <submittedName>
        <fullName evidence="2">Uncharacterized protein</fullName>
    </submittedName>
</protein>
<reference evidence="2" key="1">
    <citation type="submission" date="2021-02" db="EMBL/GenBank/DDBJ databases">
        <authorList>
            <person name="Nowell W R."/>
        </authorList>
    </citation>
    <scope>NUCLEOTIDE SEQUENCE</scope>
</reference>
<evidence type="ECO:0000313" key="3">
    <source>
        <dbReference type="Proteomes" id="UP000663836"/>
    </source>
</evidence>
<dbReference type="EMBL" id="CAJOBD010027388">
    <property type="protein sequence ID" value="CAF4271529.1"/>
    <property type="molecule type" value="Genomic_DNA"/>
</dbReference>
<sequence>IKSLHEIIEQQSEQLKSLNEKYVAITASQLEFDRQRKETEERMINYENQIQNLIHERTNLLEEIKKITSSPVPTIDNEKQTTDKLLKINNKPKHLLFVQTMVMLHF</sequence>
<dbReference type="Proteomes" id="UP000663836">
    <property type="component" value="Unassembled WGS sequence"/>
</dbReference>
<dbReference type="AlphaFoldDB" id="A0A820FYZ0"/>
<proteinExistence type="predicted"/>
<evidence type="ECO:0000256" key="1">
    <source>
        <dbReference type="SAM" id="Coils"/>
    </source>
</evidence>
<organism evidence="2 3">
    <name type="scientific">Rotaria sordida</name>
    <dbReference type="NCBI Taxonomy" id="392033"/>
    <lineage>
        <taxon>Eukaryota</taxon>
        <taxon>Metazoa</taxon>
        <taxon>Spiralia</taxon>
        <taxon>Gnathifera</taxon>
        <taxon>Rotifera</taxon>
        <taxon>Eurotatoria</taxon>
        <taxon>Bdelloidea</taxon>
        <taxon>Philodinida</taxon>
        <taxon>Philodinidae</taxon>
        <taxon>Rotaria</taxon>
    </lineage>
</organism>
<name>A0A820FYZ0_9BILA</name>